<dbReference type="RefSeq" id="XP_031858820.1">
    <property type="nucleotide sequence ID" value="XM_032006901.1"/>
</dbReference>
<name>A0A5M6BV89_9TREE</name>
<reference evidence="1" key="2">
    <citation type="submission" date="2024-01" db="EMBL/GenBank/DDBJ databases">
        <title>Comparative genomics of Cryptococcus and Kwoniella reveals pathogenesis evolution and contrasting modes of karyotype evolution via chromosome fusion or intercentromeric recombination.</title>
        <authorList>
            <person name="Coelho M.A."/>
            <person name="David-Palma M."/>
            <person name="Shea T."/>
            <person name="Bowers K."/>
            <person name="McGinley-Smith S."/>
            <person name="Mohammad A.W."/>
            <person name="Gnirke A."/>
            <person name="Yurkov A.M."/>
            <person name="Nowrousian M."/>
            <person name="Sun S."/>
            <person name="Cuomo C.A."/>
            <person name="Heitman J."/>
        </authorList>
    </citation>
    <scope>NUCLEOTIDE SEQUENCE</scope>
    <source>
        <strain evidence="1">CBS 12478</strain>
    </source>
</reference>
<evidence type="ECO:0000313" key="1">
    <source>
        <dbReference type="EMBL" id="WWD15752.1"/>
    </source>
</evidence>
<gene>
    <name evidence="1" type="ORF">CI109_100174</name>
</gene>
<reference evidence="1" key="1">
    <citation type="submission" date="2017-08" db="EMBL/GenBank/DDBJ databases">
        <authorList>
            <person name="Cuomo C."/>
            <person name="Billmyre B."/>
            <person name="Heitman J."/>
        </authorList>
    </citation>
    <scope>NUCLEOTIDE SEQUENCE</scope>
    <source>
        <strain evidence="1">CBS 12478</strain>
    </source>
</reference>
<proteinExistence type="predicted"/>
<protein>
    <submittedName>
        <fullName evidence="1">Uncharacterized protein</fullName>
    </submittedName>
</protein>
<keyword evidence="2" id="KW-1185">Reference proteome</keyword>
<organism evidence="1 2">
    <name type="scientific">Kwoniella shandongensis</name>
    <dbReference type="NCBI Taxonomy" id="1734106"/>
    <lineage>
        <taxon>Eukaryota</taxon>
        <taxon>Fungi</taxon>
        <taxon>Dikarya</taxon>
        <taxon>Basidiomycota</taxon>
        <taxon>Agaricomycotina</taxon>
        <taxon>Tremellomycetes</taxon>
        <taxon>Tremellales</taxon>
        <taxon>Cryptococcaceae</taxon>
        <taxon>Kwoniella</taxon>
    </lineage>
</organism>
<accession>A0A5M6BV89</accession>
<evidence type="ECO:0000313" key="2">
    <source>
        <dbReference type="Proteomes" id="UP000322225"/>
    </source>
</evidence>
<dbReference type="GeneID" id="43591065"/>
<dbReference type="KEGG" id="ksn:43591065"/>
<dbReference type="EMBL" id="CP144051">
    <property type="protein sequence ID" value="WWD15752.1"/>
    <property type="molecule type" value="Genomic_DNA"/>
</dbReference>
<dbReference type="Proteomes" id="UP000322225">
    <property type="component" value="Chromosome 1"/>
</dbReference>
<dbReference type="AlphaFoldDB" id="A0A5M6BV89"/>
<sequence>MTVIPIMDIAARAYHWTRSVFSSSSNTKRSIIKTSKYDRKSRKDITVPAEIWIKIFGHLKRPIPPASRKVKKADLYQGDLLAVVRVCKLFHLLASPILYSHVVVSDFTLFLFGPYTHSVYFWTSHKPKLNSNLHLVKRLDLIYTDAHDLLVDATAKRRSEQFLDTWLLLAMIVADDMRRSKIARESLQNWKASKWSWSLGRIIRTAEQLISPFPNVKTLTIGGYGSNPWDQIYHAISTLDESASFDQPYRTKLQAVIRGGYHSLDLDLLVPLVRNVCRRTLLGPIILPISAMTSYISNTVVFTHHIDWRHSPKHTPTMIHKAIVKGSTNRWVFDRWTLLLKRTGAVRAFFIWLQAAINTFPHVPQIGGEQKTSIEIYGVRDESALRSALGHLHLDASGDKEKLRVRMERWLTEDVQAHLAVRNVSVKFMYAPEAGPCPACGECFYETWKPFQGKIVEGNRV</sequence>